<dbReference type="OrthoDB" id="26203at2759"/>
<keyword evidence="3" id="KW-1185">Reference proteome</keyword>
<dbReference type="Proteomes" id="UP000034947">
    <property type="component" value="Unassembled WGS sequence"/>
</dbReference>
<feature type="transmembrane region" description="Helical" evidence="1">
    <location>
        <begin position="312"/>
        <end position="333"/>
    </location>
</feature>
<sequence>MELVEREWMVARSSNVSSCPFPFIAELSVPYHGGYLGGRWCKPVPIAVEDVSCCIPCPISDWRYTKDFSLVIVSWIGVFILVLALILGLTFAVLPVAATWRHYLTTSPLIGFTFMAAWLISFYWASFIIQLGASIDVCYDSITPNDWRTDNRCAVSGALLLYGVWVVVLSCFFRSLSLYAHLCWEIELGTKFMYIALVCIFVGAGGLFLTEFLVSGVSYQVGKICSINIDKSTESLWAPLLAVASASLILQLLIMAHCIHRVLDPFGNMFKFLFTCRRARVRASVELPPELAEQPSARQVCSRIRRILQLQWRAIAIVCLIIFHVAFLAGALLRVGTPADYSLEQVTPWLVCLMTSHGESEPCLSEASGLGPSQGTALAAWILLSLSGVWGFICVVKWSMVQGWIEWGRRRRSAFRESMAYRHRAQGQPRDVERVVSDCLTVDTMYSPTSAVHKALRFTRGSSVSGGAYSSETPKY</sequence>
<evidence type="ECO:0000313" key="2">
    <source>
        <dbReference type="EMBL" id="KKK25310.1"/>
    </source>
</evidence>
<keyword evidence="1" id="KW-1133">Transmembrane helix</keyword>
<accession>A0A0F8X6U2</accession>
<dbReference type="EMBL" id="JYKN01000211">
    <property type="protein sequence ID" value="KKK25310.1"/>
    <property type="molecule type" value="Genomic_DNA"/>
</dbReference>
<evidence type="ECO:0000313" key="3">
    <source>
        <dbReference type="Proteomes" id="UP000034947"/>
    </source>
</evidence>
<feature type="transmembrane region" description="Helical" evidence="1">
    <location>
        <begin position="155"/>
        <end position="180"/>
    </location>
</feature>
<name>A0A0F8X6U2_9EURO</name>
<feature type="transmembrane region" description="Helical" evidence="1">
    <location>
        <begin position="192"/>
        <end position="216"/>
    </location>
</feature>
<evidence type="ECO:0000256" key="1">
    <source>
        <dbReference type="SAM" id="Phobius"/>
    </source>
</evidence>
<dbReference type="PANTHER" id="PTHR42058:SF1">
    <property type="entry name" value="G-PROTEIN COUPLED RECEPTORS FAMILY 2 PROFILE 2 DOMAIN-CONTAINING PROTEIN"/>
    <property type="match status" value="1"/>
</dbReference>
<gene>
    <name evidence="2" type="ORF">AOCH_003300</name>
</gene>
<dbReference type="AlphaFoldDB" id="A0A0F8X6U2"/>
<dbReference type="PANTHER" id="PTHR42058">
    <property type="entry name" value="G_PROTEIN_RECEP_F2_4 DOMAIN-CONTAINING PROTEIN"/>
    <property type="match status" value="1"/>
</dbReference>
<keyword evidence="1" id="KW-0812">Transmembrane</keyword>
<dbReference type="VEuPathDB" id="FungiDB:P175DRAFT_0426348"/>
<comment type="caution">
    <text evidence="2">The sequence shown here is derived from an EMBL/GenBank/DDBJ whole genome shotgun (WGS) entry which is preliminary data.</text>
</comment>
<keyword evidence="1" id="KW-0472">Membrane</keyword>
<evidence type="ECO:0008006" key="4">
    <source>
        <dbReference type="Google" id="ProtNLM"/>
    </source>
</evidence>
<proteinExistence type="predicted"/>
<protein>
    <recommendedName>
        <fullName evidence="4">G-protein coupled receptors family 2 profile 2 domain-containing protein</fullName>
    </recommendedName>
</protein>
<feature type="transmembrane region" description="Helical" evidence="1">
    <location>
        <begin position="378"/>
        <end position="401"/>
    </location>
</feature>
<feature type="transmembrane region" description="Helical" evidence="1">
    <location>
        <begin position="72"/>
        <end position="97"/>
    </location>
</feature>
<dbReference type="InterPro" id="IPR053247">
    <property type="entry name" value="GPCR_GPR1/git3-like"/>
</dbReference>
<feature type="transmembrane region" description="Helical" evidence="1">
    <location>
        <begin position="109"/>
        <end position="135"/>
    </location>
</feature>
<organism evidence="2 3">
    <name type="scientific">Aspergillus ochraceoroseus</name>
    <dbReference type="NCBI Taxonomy" id="138278"/>
    <lineage>
        <taxon>Eukaryota</taxon>
        <taxon>Fungi</taxon>
        <taxon>Dikarya</taxon>
        <taxon>Ascomycota</taxon>
        <taxon>Pezizomycotina</taxon>
        <taxon>Eurotiomycetes</taxon>
        <taxon>Eurotiomycetidae</taxon>
        <taxon>Eurotiales</taxon>
        <taxon>Aspergillaceae</taxon>
        <taxon>Aspergillus</taxon>
        <taxon>Aspergillus subgen. Nidulantes</taxon>
    </lineage>
</organism>
<reference evidence="2 3" key="1">
    <citation type="submission" date="2015-02" db="EMBL/GenBank/DDBJ databases">
        <title>Draft Genome Sequences of Two Closely-Related Aflatoxigenic Aspergillus Species Obtained from the Cote d'Ivoire.</title>
        <authorList>
            <person name="Moore G.G."/>
            <person name="Beltz S.B."/>
            <person name="Mack B.M."/>
        </authorList>
    </citation>
    <scope>NUCLEOTIDE SEQUENCE [LARGE SCALE GENOMIC DNA]</scope>
    <source>
        <strain evidence="2 3">SRRC1432</strain>
    </source>
</reference>